<dbReference type="Pfam" id="PF13527">
    <property type="entry name" value="Acetyltransf_9"/>
    <property type="match status" value="1"/>
</dbReference>
<sequence>MNVYGRTIPTLGIGTVAVDLPYKKQGLAKQLLQHFLKEAVDKNCPLTHLYPFKPDFYRRMGFGFGPQLNVFHFAPAQLPFFKDAERAAALSDKDLPRVKDCYKRWAESTHGACHKQDYEFRFLKMEDTETIGVYLAGELEGYMSFQMKQAHGDSFLQHNLHVTNWCANSTEAFQALINFLHNQKDQVKNIVFPTFHDTFAFLLDDPRRTNHDLIFNIYHETHRRGTGVMYRIVDFPLFLNYLKDYSFSTDDLTIAFEVSDSFMDEKPSDYAVHFSGSGTQFVEGYEADASIKLDVAELSSLFMGCVTLEELLFLGKAEASGERVEAAKRVFSNPVKPENWSFI</sequence>
<dbReference type="Pfam" id="PF13530">
    <property type="entry name" value="SCP2_2"/>
    <property type="match status" value="1"/>
</dbReference>
<keyword evidence="3" id="KW-1185">Reference proteome</keyword>
<keyword evidence="2" id="KW-0808">Transferase</keyword>
<dbReference type="GO" id="GO:0016746">
    <property type="term" value="F:acyltransferase activity"/>
    <property type="evidence" value="ECO:0007669"/>
    <property type="project" value="UniProtKB-KW"/>
</dbReference>
<name>A0ABY4ENP8_9BACI</name>
<feature type="domain" description="N-acetyltransferase" evidence="1">
    <location>
        <begin position="1"/>
        <end position="85"/>
    </location>
</feature>
<dbReference type="Gene3D" id="3.30.1050.10">
    <property type="entry name" value="SCP2 sterol-binding domain"/>
    <property type="match status" value="1"/>
</dbReference>
<dbReference type="EMBL" id="CP095073">
    <property type="protein sequence ID" value="UOQ45284.1"/>
    <property type="molecule type" value="Genomic_DNA"/>
</dbReference>
<dbReference type="Gene3D" id="3.40.630.30">
    <property type="match status" value="2"/>
</dbReference>
<dbReference type="InterPro" id="IPR051554">
    <property type="entry name" value="Acetyltransferase_Eis"/>
</dbReference>
<organism evidence="2 3">
    <name type="scientific">Halobacillus salinarum</name>
    <dbReference type="NCBI Taxonomy" id="2932257"/>
    <lineage>
        <taxon>Bacteria</taxon>
        <taxon>Bacillati</taxon>
        <taxon>Bacillota</taxon>
        <taxon>Bacilli</taxon>
        <taxon>Bacillales</taxon>
        <taxon>Bacillaceae</taxon>
        <taxon>Halobacillus</taxon>
    </lineage>
</organism>
<dbReference type="RefSeq" id="WP_244711886.1">
    <property type="nucleotide sequence ID" value="NZ_CP095073.1"/>
</dbReference>
<evidence type="ECO:0000259" key="1">
    <source>
        <dbReference type="PROSITE" id="PS51186"/>
    </source>
</evidence>
<dbReference type="CDD" id="cd04301">
    <property type="entry name" value="NAT_SF"/>
    <property type="match status" value="1"/>
</dbReference>
<dbReference type="EC" id="2.3.1.-" evidence="2"/>
<dbReference type="InterPro" id="IPR036527">
    <property type="entry name" value="SCP2_sterol-bd_dom_sf"/>
</dbReference>
<gene>
    <name evidence="2" type="ORF">MUN89_04870</name>
</gene>
<dbReference type="SUPFAM" id="SSF55718">
    <property type="entry name" value="SCP-like"/>
    <property type="match status" value="1"/>
</dbReference>
<evidence type="ECO:0000313" key="3">
    <source>
        <dbReference type="Proteomes" id="UP000831787"/>
    </source>
</evidence>
<dbReference type="SUPFAM" id="SSF55729">
    <property type="entry name" value="Acyl-CoA N-acyltransferases (Nat)"/>
    <property type="match status" value="1"/>
</dbReference>
<proteinExistence type="predicted"/>
<dbReference type="PANTHER" id="PTHR37817">
    <property type="entry name" value="N-ACETYLTRANSFERASE EIS"/>
    <property type="match status" value="1"/>
</dbReference>
<dbReference type="InterPro" id="IPR016181">
    <property type="entry name" value="Acyl_CoA_acyltransferase"/>
</dbReference>
<keyword evidence="2" id="KW-0012">Acyltransferase</keyword>
<evidence type="ECO:0000313" key="2">
    <source>
        <dbReference type="EMBL" id="UOQ45284.1"/>
    </source>
</evidence>
<accession>A0ABY4ENP8</accession>
<dbReference type="PROSITE" id="PS51186">
    <property type="entry name" value="GNAT"/>
    <property type="match status" value="1"/>
</dbReference>
<dbReference type="PANTHER" id="PTHR37817:SF1">
    <property type="entry name" value="N-ACETYLTRANSFERASE EIS"/>
    <property type="match status" value="1"/>
</dbReference>
<dbReference type="Proteomes" id="UP000831787">
    <property type="component" value="Chromosome"/>
</dbReference>
<dbReference type="Pfam" id="PF17668">
    <property type="entry name" value="Acetyltransf_17"/>
    <property type="match status" value="1"/>
</dbReference>
<dbReference type="InterPro" id="IPR025559">
    <property type="entry name" value="Eis_dom"/>
</dbReference>
<dbReference type="InterPro" id="IPR041380">
    <property type="entry name" value="Acetyltransf_17"/>
</dbReference>
<reference evidence="2 3" key="1">
    <citation type="submission" date="2022-04" db="EMBL/GenBank/DDBJ databases">
        <title>Halobacillus sp. isolated from saltern.</title>
        <authorList>
            <person name="Won M."/>
            <person name="Lee C.-M."/>
            <person name="Woen H.-Y."/>
            <person name="Kwon S.-W."/>
        </authorList>
    </citation>
    <scope>NUCLEOTIDE SEQUENCE [LARGE SCALE GENOMIC DNA]</scope>
    <source>
        <strain evidence="2 3">SSBR10-3</strain>
    </source>
</reference>
<dbReference type="InterPro" id="IPR000182">
    <property type="entry name" value="GNAT_dom"/>
</dbReference>
<protein>
    <submittedName>
        <fullName evidence="2">GNAT family N-acetyltransferase</fullName>
        <ecNumber evidence="2">2.3.1.-</ecNumber>
    </submittedName>
</protein>